<sequence>MVLCMFSAVPCFGNFIKLLTKSAHIFSLHFSLGRTKLVGPVVKLLLLIAATAVLIIWLIIGIPGSIFAGLVYGFLAPIMATFDVVGEGKEKPFVHCFVDGTWSTITGSCTVVRDVKDLFFHSYFSLMDDLRLQKPPDGEPSKVCILLLDIPGALIAAAFEFLLDGIMFTLIAFYKCPVMLFKGWKRLIQDMIGREGPFLETACVPFASLAILLWPFAVVGAVLASVLSSVPLGAYAAVVAYQESSLILGIAYVFSAVSIFDEYTNYVLDMAPDLNIGRAKMSLHTDTVSIIQTSLIQQGEARRERPLSRVTSFKNNIDDFNPFKLQGITKSISRYPTSKSRFDVLVKALLSELERTMGQSGNGSQSQAHRLQNSVAWMLSQKSMGKTANIREKRKRRNYLWRMI</sequence>
<name>A0A1D6LKM5_MAIZE</name>
<reference evidence="1" key="1">
    <citation type="submission" date="2015-12" db="EMBL/GenBank/DDBJ databases">
        <title>Update maize B73 reference genome by single molecule sequencing technologies.</title>
        <authorList>
            <consortium name="Maize Genome Sequencing Project"/>
            <person name="Ware D."/>
        </authorList>
    </citation>
    <scope>NUCLEOTIDE SEQUENCE</scope>
    <source>
        <tissue evidence="1">Seedling</tissue>
    </source>
</reference>
<evidence type="ECO:0000313" key="1">
    <source>
        <dbReference type="EMBL" id="AQK80258.1"/>
    </source>
</evidence>
<accession>A0A1D6LKM5</accession>
<dbReference type="AlphaFoldDB" id="A0A1D6LKM5"/>
<dbReference type="EMBL" id="CM000782">
    <property type="protein sequence ID" value="AQK80258.1"/>
    <property type="molecule type" value="Genomic_DNA"/>
</dbReference>
<protein>
    <submittedName>
        <fullName evidence="1">Steroid nuclear receptor ligand-binding</fullName>
    </submittedName>
</protein>
<proteinExistence type="predicted"/>
<dbReference type="STRING" id="4577.A0A1D6LKM5"/>
<dbReference type="InParanoid" id="A0A1D6LKM5"/>
<dbReference type="ExpressionAtlas" id="A0A1D6LKM5">
    <property type="expression patterns" value="baseline"/>
</dbReference>
<organism evidence="1">
    <name type="scientific">Zea mays</name>
    <name type="common">Maize</name>
    <dbReference type="NCBI Taxonomy" id="4577"/>
    <lineage>
        <taxon>Eukaryota</taxon>
        <taxon>Viridiplantae</taxon>
        <taxon>Streptophyta</taxon>
        <taxon>Embryophyta</taxon>
        <taxon>Tracheophyta</taxon>
        <taxon>Spermatophyta</taxon>
        <taxon>Magnoliopsida</taxon>
        <taxon>Liliopsida</taxon>
        <taxon>Poales</taxon>
        <taxon>Poaceae</taxon>
        <taxon>PACMAD clade</taxon>
        <taxon>Panicoideae</taxon>
        <taxon>Andropogonodae</taxon>
        <taxon>Andropogoneae</taxon>
        <taxon>Tripsacinae</taxon>
        <taxon>Zea</taxon>
    </lineage>
</organism>
<dbReference type="PANTHER" id="PTHR31133">
    <property type="entry name" value="MEMBRANE PROTEIN"/>
    <property type="match status" value="1"/>
</dbReference>
<dbReference type="InterPro" id="IPR040229">
    <property type="entry name" value="At3g27390-like"/>
</dbReference>
<dbReference type="PANTHER" id="PTHR31133:SF8">
    <property type="entry name" value="OS04G0483200 PROTEIN"/>
    <property type="match status" value="1"/>
</dbReference>
<gene>
    <name evidence="1" type="ORF">ZEAMMB73_Zm00001d036081</name>
</gene>
<keyword evidence="1" id="KW-0675">Receptor</keyword>
<dbReference type="OMA" id="SHFHDIS"/>